<dbReference type="GO" id="GO:0016779">
    <property type="term" value="F:nucleotidyltransferase activity"/>
    <property type="evidence" value="ECO:0007669"/>
    <property type="project" value="UniProtKB-ARBA"/>
</dbReference>
<dbReference type="GO" id="GO:0005524">
    <property type="term" value="F:ATP binding"/>
    <property type="evidence" value="ECO:0007669"/>
    <property type="project" value="UniProtKB-KW"/>
</dbReference>
<keyword evidence="11" id="KW-1208">Phospholipid metabolism</keyword>
<accession>A0A3B1DWR8</accession>
<dbReference type="GO" id="GO:0008654">
    <property type="term" value="P:phospholipid biosynthetic process"/>
    <property type="evidence" value="ECO:0007669"/>
    <property type="project" value="UniProtKB-KW"/>
</dbReference>
<evidence type="ECO:0000256" key="2">
    <source>
        <dbReference type="ARBA" id="ARBA00022516"/>
    </source>
</evidence>
<dbReference type="SUPFAM" id="SSF111331">
    <property type="entry name" value="NAD kinase/diacylglycerol kinase-like"/>
    <property type="match status" value="1"/>
</dbReference>
<dbReference type="Pfam" id="PF00781">
    <property type="entry name" value="DAGK_cat"/>
    <property type="match status" value="1"/>
</dbReference>
<dbReference type="InterPro" id="IPR017438">
    <property type="entry name" value="ATP-NAD_kinase_N"/>
</dbReference>
<evidence type="ECO:0000256" key="9">
    <source>
        <dbReference type="ARBA" id="ARBA00023098"/>
    </source>
</evidence>
<evidence type="ECO:0000256" key="10">
    <source>
        <dbReference type="ARBA" id="ARBA00023209"/>
    </source>
</evidence>
<organism evidence="13">
    <name type="scientific">hydrothermal vent metagenome</name>
    <dbReference type="NCBI Taxonomy" id="652676"/>
    <lineage>
        <taxon>unclassified sequences</taxon>
        <taxon>metagenomes</taxon>
        <taxon>ecological metagenomes</taxon>
    </lineage>
</organism>
<dbReference type="Gene3D" id="3.40.50.10330">
    <property type="entry name" value="Probable inorganic polyphosphate/atp-NAD kinase, domain 1"/>
    <property type="match status" value="1"/>
</dbReference>
<proteinExistence type="predicted"/>
<dbReference type="GO" id="GO:0046872">
    <property type="term" value="F:metal ion binding"/>
    <property type="evidence" value="ECO:0007669"/>
    <property type="project" value="UniProtKB-KW"/>
</dbReference>
<dbReference type="AlphaFoldDB" id="A0A3B1DWR8"/>
<gene>
    <name evidence="13" type="ORF">MNBD_UNCLBAC01-18</name>
</gene>
<evidence type="ECO:0000256" key="6">
    <source>
        <dbReference type="ARBA" id="ARBA00022777"/>
    </source>
</evidence>
<dbReference type="SUPFAM" id="SSF53448">
    <property type="entry name" value="Nucleotide-diphospho-sugar transferases"/>
    <property type="match status" value="1"/>
</dbReference>
<dbReference type="SMART" id="SM00046">
    <property type="entry name" value="DAGKc"/>
    <property type="match status" value="1"/>
</dbReference>
<dbReference type="Pfam" id="PF12804">
    <property type="entry name" value="NTP_transf_3"/>
    <property type="match status" value="1"/>
</dbReference>
<keyword evidence="10" id="KW-0594">Phospholipid biosynthesis</keyword>
<dbReference type="InterPro" id="IPR001206">
    <property type="entry name" value="Diacylglycerol_kinase_cat_dom"/>
</dbReference>
<keyword evidence="2" id="KW-0444">Lipid biosynthesis</keyword>
<dbReference type="Gene3D" id="2.60.200.40">
    <property type="match status" value="1"/>
</dbReference>
<evidence type="ECO:0000256" key="5">
    <source>
        <dbReference type="ARBA" id="ARBA00022741"/>
    </source>
</evidence>
<dbReference type="GO" id="GO:0016301">
    <property type="term" value="F:kinase activity"/>
    <property type="evidence" value="ECO:0007669"/>
    <property type="project" value="UniProtKB-KW"/>
</dbReference>
<keyword evidence="8" id="KW-0460">Magnesium</keyword>
<dbReference type="InterPro" id="IPR016064">
    <property type="entry name" value="NAD/diacylglycerol_kinase_sf"/>
</dbReference>
<keyword evidence="5" id="KW-0547">Nucleotide-binding</keyword>
<evidence type="ECO:0000256" key="11">
    <source>
        <dbReference type="ARBA" id="ARBA00023264"/>
    </source>
</evidence>
<evidence type="ECO:0000256" key="3">
    <source>
        <dbReference type="ARBA" id="ARBA00022679"/>
    </source>
</evidence>
<evidence type="ECO:0000256" key="4">
    <source>
        <dbReference type="ARBA" id="ARBA00022723"/>
    </source>
</evidence>
<evidence type="ECO:0000256" key="1">
    <source>
        <dbReference type="ARBA" id="ARBA00001946"/>
    </source>
</evidence>
<dbReference type="InterPro" id="IPR045540">
    <property type="entry name" value="YegS/DAGK_C"/>
</dbReference>
<keyword evidence="7" id="KW-0067">ATP-binding</keyword>
<name>A0A3B1DWR8_9ZZZZ</name>
<dbReference type="EMBL" id="UOGJ01000103">
    <property type="protein sequence ID" value="VAX36635.1"/>
    <property type="molecule type" value="Genomic_DNA"/>
</dbReference>
<dbReference type="PANTHER" id="PTHR12358:SF106">
    <property type="entry name" value="LIPID KINASE YEGS"/>
    <property type="match status" value="1"/>
</dbReference>
<evidence type="ECO:0000256" key="8">
    <source>
        <dbReference type="ARBA" id="ARBA00022842"/>
    </source>
</evidence>
<comment type="cofactor">
    <cofactor evidence="1">
        <name>Mg(2+)</name>
        <dbReference type="ChEBI" id="CHEBI:18420"/>
    </cofactor>
</comment>
<dbReference type="InterPro" id="IPR050187">
    <property type="entry name" value="Lipid_Phosphate_FormReg"/>
</dbReference>
<dbReference type="GO" id="GO:0005886">
    <property type="term" value="C:plasma membrane"/>
    <property type="evidence" value="ECO:0007669"/>
    <property type="project" value="TreeGrafter"/>
</dbReference>
<protein>
    <submittedName>
        <fullName evidence="13">Transcription regulator [contains diacylglycerol kinase catalytic domain]</fullName>
    </submittedName>
</protein>
<dbReference type="PANTHER" id="PTHR12358">
    <property type="entry name" value="SPHINGOSINE KINASE"/>
    <property type="match status" value="1"/>
</dbReference>
<evidence type="ECO:0000313" key="13">
    <source>
        <dbReference type="EMBL" id="VAX36635.1"/>
    </source>
</evidence>
<dbReference type="NCBIfam" id="TIGR00147">
    <property type="entry name" value="YegS/Rv2252/BmrU family lipid kinase"/>
    <property type="match status" value="1"/>
</dbReference>
<dbReference type="Pfam" id="PF19279">
    <property type="entry name" value="YegS_C"/>
    <property type="match status" value="1"/>
</dbReference>
<dbReference type="Gene3D" id="3.90.550.10">
    <property type="entry name" value="Spore Coat Polysaccharide Biosynthesis Protein SpsA, Chain A"/>
    <property type="match status" value="1"/>
</dbReference>
<keyword evidence="3" id="KW-0808">Transferase</keyword>
<keyword evidence="9" id="KW-0443">Lipid metabolism</keyword>
<dbReference type="PROSITE" id="PS50146">
    <property type="entry name" value="DAGK"/>
    <property type="match status" value="1"/>
</dbReference>
<dbReference type="InterPro" id="IPR005218">
    <property type="entry name" value="Diacylglycerol/lipid_kinase"/>
</dbReference>
<sequence length="570" mass="64053">MKKYNLIILAMEEKGPLYDEYGCTNKALLPIHGKPMLDWVVEAFRKSEYIDNIIVIGSDELDQLSSMRYVRKRIMSGLNVVQNLIHGITYVKTSIYQNADNHNGYLISFCDAVFLNTEVINETIKNISNSNSDLVFHYVEKETFKKHGLTAQRTYIPIGKKNYTGTAIYYIKKFSLVSNFLEDLSQMRQNRKDPKGILKVLGCADSQSFFEIESVLSKKISAKVKIFESLHPEIGMDVAKPSDVELAKKLLSNPWKHNYKKAKIIYNPQAGQGLQLSPVFKNLLGIKYRKFEVHESKEEYIKKIKEYLSNYNISVEATPTKEAGHATVLAKECVAEGFDLVIAAGGDGTVNEIINGLVGSDVTLGVIPLGTANVFGIEIKLPIEIKAACQVIASGETRVIDLGRANGRYFVCMAGVGFDAHILKKADSKLKKMYGALAYGIVGITQLFTYKFHQIVIKIDDQPIRRKGYFVVIGNGKYYGGDMMFASKADLTDGYLDVCIFKYRNLFSVFNYLFGFHKGNIDKHLDIEYFQCKKVEIFKKGNHPVHVDAEYLCETPVSIEVCPASLKVAV</sequence>
<keyword evidence="6 13" id="KW-0418">Kinase</keyword>
<feature type="domain" description="DAGKc" evidence="12">
    <location>
        <begin position="257"/>
        <end position="409"/>
    </location>
</feature>
<evidence type="ECO:0000259" key="12">
    <source>
        <dbReference type="PROSITE" id="PS50146"/>
    </source>
</evidence>
<keyword evidence="4" id="KW-0479">Metal-binding</keyword>
<reference evidence="13" key="1">
    <citation type="submission" date="2018-06" db="EMBL/GenBank/DDBJ databases">
        <authorList>
            <person name="Zhirakovskaya E."/>
        </authorList>
    </citation>
    <scope>NUCLEOTIDE SEQUENCE</scope>
</reference>
<dbReference type="InterPro" id="IPR029044">
    <property type="entry name" value="Nucleotide-diphossugar_trans"/>
</dbReference>
<evidence type="ECO:0000256" key="7">
    <source>
        <dbReference type="ARBA" id="ARBA00022840"/>
    </source>
</evidence>
<dbReference type="InterPro" id="IPR025877">
    <property type="entry name" value="MobA-like_NTP_Trfase"/>
</dbReference>